<dbReference type="OrthoDB" id="1280899at2759"/>
<keyword evidence="6" id="KW-0131">Cell cycle</keyword>
<protein>
    <recommendedName>
        <fullName evidence="9">SOSEKI DIX-like domain-containing protein</fullName>
    </recommendedName>
</protein>
<dbReference type="AlphaFoldDB" id="A0A8K0DT81"/>
<dbReference type="GO" id="GO:0005886">
    <property type="term" value="C:plasma membrane"/>
    <property type="evidence" value="ECO:0007669"/>
    <property type="project" value="UniProtKB-SubCell"/>
</dbReference>
<dbReference type="Pfam" id="PF06136">
    <property type="entry name" value="SOK"/>
    <property type="match status" value="1"/>
</dbReference>
<keyword evidence="2" id="KW-0217">Developmental protein</keyword>
<sequence>MEVPLSSPQGLYLKDVISRLSFIRGQGISSMYSWSSKRSYKNGFVWQDLSENDFIEPCHGHEYIVKGSQLLETSLSFRSYETSSSSSSSASVFSRETNSSSAPTTTVIRRKNQSWSLFDDLREYQVYKAKTTGELPGKATDASTQTEEKATNHGEVVQEFEGNDVCLTEQSIEEASMVSNYGFVGGLGSTEASAEMQGQTGENNRGCERTKASTVLMQLIRCGSRSVKDCESDEK</sequence>
<dbReference type="GO" id="GO:0051301">
    <property type="term" value="P:cell division"/>
    <property type="evidence" value="ECO:0007669"/>
    <property type="project" value="UniProtKB-KW"/>
</dbReference>
<dbReference type="InterPro" id="IPR048351">
    <property type="entry name" value="SOK_DIX"/>
</dbReference>
<comment type="caution">
    <text evidence="10">The sequence shown here is derived from an EMBL/GenBank/DDBJ whole genome shotgun (WGS) entry which is preliminary data.</text>
</comment>
<comment type="subcellular location">
    <subcellularLocation>
        <location evidence="1">Cell membrane</location>
        <topology evidence="1">Peripheral membrane protein</topology>
        <orientation evidence="1">Cytoplasmic side</orientation>
    </subcellularLocation>
</comment>
<comment type="similarity">
    <text evidence="7">Belongs to the SOSEKI family.</text>
</comment>
<evidence type="ECO:0000256" key="4">
    <source>
        <dbReference type="ARBA" id="ARBA00022618"/>
    </source>
</evidence>
<accession>A0A8K0DT81</accession>
<keyword evidence="4" id="KW-0132">Cell division</keyword>
<feature type="domain" description="SOSEKI DIX-like" evidence="9">
    <location>
        <begin position="1"/>
        <end position="71"/>
    </location>
</feature>
<dbReference type="GO" id="GO:0051258">
    <property type="term" value="P:protein polymerization"/>
    <property type="evidence" value="ECO:0007669"/>
    <property type="project" value="UniProtKB-ARBA"/>
</dbReference>
<evidence type="ECO:0000259" key="9">
    <source>
        <dbReference type="Pfam" id="PF06136"/>
    </source>
</evidence>
<keyword evidence="5" id="KW-0472">Membrane</keyword>
<evidence type="ECO:0000256" key="7">
    <source>
        <dbReference type="ARBA" id="ARBA00024211"/>
    </source>
</evidence>
<keyword evidence="3" id="KW-1003">Cell membrane</keyword>
<dbReference type="PANTHER" id="PTHR31083:SF20">
    <property type="entry name" value="AUXIN-RESPONSIVE PROTEIN"/>
    <property type="match status" value="1"/>
</dbReference>
<evidence type="ECO:0000256" key="2">
    <source>
        <dbReference type="ARBA" id="ARBA00022473"/>
    </source>
</evidence>
<dbReference type="EMBL" id="VOIH02000011">
    <property type="protein sequence ID" value="KAF3433758.1"/>
    <property type="molecule type" value="Genomic_DNA"/>
</dbReference>
<evidence type="ECO:0000256" key="6">
    <source>
        <dbReference type="ARBA" id="ARBA00023306"/>
    </source>
</evidence>
<evidence type="ECO:0000256" key="1">
    <source>
        <dbReference type="ARBA" id="ARBA00004413"/>
    </source>
</evidence>
<keyword evidence="11" id="KW-1185">Reference proteome</keyword>
<gene>
    <name evidence="10" type="ORF">FNV43_RR24861</name>
</gene>
<feature type="region of interest" description="Disordered" evidence="8">
    <location>
        <begin position="84"/>
        <end position="105"/>
    </location>
</feature>
<reference evidence="10" key="1">
    <citation type="submission" date="2020-03" db="EMBL/GenBank/DDBJ databases">
        <title>A high-quality chromosome-level genome assembly of a woody plant with both climbing and erect habits, Rhamnella rubrinervis.</title>
        <authorList>
            <person name="Lu Z."/>
            <person name="Yang Y."/>
            <person name="Zhu X."/>
            <person name="Sun Y."/>
        </authorList>
    </citation>
    <scope>NUCLEOTIDE SEQUENCE</scope>
    <source>
        <strain evidence="10">BYM</strain>
        <tissue evidence="10">Leaf</tissue>
    </source>
</reference>
<dbReference type="PANTHER" id="PTHR31083">
    <property type="entry name" value="UPSTREAM OF FLC PROTEIN (DUF966)"/>
    <property type="match status" value="1"/>
</dbReference>
<evidence type="ECO:0000256" key="3">
    <source>
        <dbReference type="ARBA" id="ARBA00022475"/>
    </source>
</evidence>
<evidence type="ECO:0000313" key="11">
    <source>
        <dbReference type="Proteomes" id="UP000796880"/>
    </source>
</evidence>
<evidence type="ECO:0000256" key="8">
    <source>
        <dbReference type="SAM" id="MobiDB-lite"/>
    </source>
</evidence>
<feature type="compositionally biased region" description="Polar residues" evidence="8">
    <location>
        <begin position="95"/>
        <end position="105"/>
    </location>
</feature>
<dbReference type="InterPro" id="IPR010369">
    <property type="entry name" value="SOK"/>
</dbReference>
<proteinExistence type="inferred from homology"/>
<feature type="compositionally biased region" description="Low complexity" evidence="8">
    <location>
        <begin position="84"/>
        <end position="94"/>
    </location>
</feature>
<organism evidence="10 11">
    <name type="scientific">Rhamnella rubrinervis</name>
    <dbReference type="NCBI Taxonomy" id="2594499"/>
    <lineage>
        <taxon>Eukaryota</taxon>
        <taxon>Viridiplantae</taxon>
        <taxon>Streptophyta</taxon>
        <taxon>Embryophyta</taxon>
        <taxon>Tracheophyta</taxon>
        <taxon>Spermatophyta</taxon>
        <taxon>Magnoliopsida</taxon>
        <taxon>eudicotyledons</taxon>
        <taxon>Gunneridae</taxon>
        <taxon>Pentapetalae</taxon>
        <taxon>rosids</taxon>
        <taxon>fabids</taxon>
        <taxon>Rosales</taxon>
        <taxon>Rhamnaceae</taxon>
        <taxon>rhamnoid group</taxon>
        <taxon>Rhamneae</taxon>
        <taxon>Rhamnella</taxon>
    </lineage>
</organism>
<name>A0A8K0DT81_9ROSA</name>
<evidence type="ECO:0000313" key="10">
    <source>
        <dbReference type="EMBL" id="KAF3433758.1"/>
    </source>
</evidence>
<evidence type="ECO:0000256" key="5">
    <source>
        <dbReference type="ARBA" id="ARBA00023136"/>
    </source>
</evidence>
<dbReference type="Proteomes" id="UP000796880">
    <property type="component" value="Unassembled WGS sequence"/>
</dbReference>